<dbReference type="GO" id="GO:0046872">
    <property type="term" value="F:metal ion binding"/>
    <property type="evidence" value="ECO:0007669"/>
    <property type="project" value="InterPro"/>
</dbReference>
<gene>
    <name evidence="1" type="ORF">A3F61_04370</name>
</gene>
<accession>A0A1G1V6V7</accession>
<dbReference type="STRING" id="1797517.A3F61_04370"/>
<name>A0A1G1V6V7_9BACT</name>
<dbReference type="InterPro" id="IPR003735">
    <property type="entry name" value="Metal_Tscrpt_repr"/>
</dbReference>
<protein>
    <recommendedName>
        <fullName evidence="3">Transcriptional regulator</fullName>
    </recommendedName>
</protein>
<comment type="caution">
    <text evidence="1">The sequence shown here is derived from an EMBL/GenBank/DDBJ whole genome shotgun (WGS) entry which is preliminary data.</text>
</comment>
<sequence length="93" mass="10361">MPKGIPRDSSIKQAVLHRLKIASGHLAKVIQMVDSGDYCPDVIHQSRAVQKAIKEADSVLLDNHLKTCVADQIKNGETEESLKEILKIFKNKQ</sequence>
<organism evidence="1 2">
    <name type="scientific">Candidatus Blackburnbacteria bacterium RIFCSPHIGHO2_12_FULL_41_13b</name>
    <dbReference type="NCBI Taxonomy" id="1797517"/>
    <lineage>
        <taxon>Bacteria</taxon>
        <taxon>Candidatus Blackburniibacteriota</taxon>
    </lineage>
</organism>
<dbReference type="AlphaFoldDB" id="A0A1G1V6V7"/>
<dbReference type="Gene3D" id="1.20.58.1000">
    <property type="entry name" value="Metal-sensitive repressor, helix protomer"/>
    <property type="match status" value="1"/>
</dbReference>
<dbReference type="Pfam" id="PF02583">
    <property type="entry name" value="Trns_repr_metal"/>
    <property type="match status" value="1"/>
</dbReference>
<evidence type="ECO:0000313" key="2">
    <source>
        <dbReference type="Proteomes" id="UP000178272"/>
    </source>
</evidence>
<dbReference type="InterPro" id="IPR038390">
    <property type="entry name" value="Metal_Tscrpt_repr_sf"/>
</dbReference>
<dbReference type="GO" id="GO:0045892">
    <property type="term" value="P:negative regulation of DNA-templated transcription"/>
    <property type="evidence" value="ECO:0007669"/>
    <property type="project" value="UniProtKB-ARBA"/>
</dbReference>
<evidence type="ECO:0000313" key="1">
    <source>
        <dbReference type="EMBL" id="OGY11087.1"/>
    </source>
</evidence>
<dbReference type="EMBL" id="MHCA01000044">
    <property type="protein sequence ID" value="OGY11087.1"/>
    <property type="molecule type" value="Genomic_DNA"/>
</dbReference>
<dbReference type="PANTHER" id="PTHR33677">
    <property type="entry name" value="TRANSCRIPTIONAL REPRESSOR FRMR-RELATED"/>
    <property type="match status" value="1"/>
</dbReference>
<proteinExistence type="predicted"/>
<dbReference type="Proteomes" id="UP000178272">
    <property type="component" value="Unassembled WGS sequence"/>
</dbReference>
<reference evidence="1 2" key="1">
    <citation type="journal article" date="2016" name="Nat. Commun.">
        <title>Thousands of microbial genomes shed light on interconnected biogeochemical processes in an aquifer system.</title>
        <authorList>
            <person name="Anantharaman K."/>
            <person name="Brown C.T."/>
            <person name="Hug L.A."/>
            <person name="Sharon I."/>
            <person name="Castelle C.J."/>
            <person name="Probst A.J."/>
            <person name="Thomas B.C."/>
            <person name="Singh A."/>
            <person name="Wilkins M.J."/>
            <person name="Karaoz U."/>
            <person name="Brodie E.L."/>
            <person name="Williams K.H."/>
            <person name="Hubbard S.S."/>
            <person name="Banfield J.F."/>
        </authorList>
    </citation>
    <scope>NUCLEOTIDE SEQUENCE [LARGE SCALE GENOMIC DNA]</scope>
</reference>
<dbReference type="GO" id="GO:0003677">
    <property type="term" value="F:DNA binding"/>
    <property type="evidence" value="ECO:0007669"/>
    <property type="project" value="InterPro"/>
</dbReference>
<evidence type="ECO:0008006" key="3">
    <source>
        <dbReference type="Google" id="ProtNLM"/>
    </source>
</evidence>